<feature type="transmembrane region" description="Helical" evidence="6">
    <location>
        <begin position="359"/>
        <end position="381"/>
    </location>
</feature>
<feature type="transmembrane region" description="Helical" evidence="6">
    <location>
        <begin position="223"/>
        <end position="244"/>
    </location>
</feature>
<dbReference type="PANTHER" id="PTHR30619">
    <property type="entry name" value="DNA INTERNALIZATION/COMPETENCE PROTEIN COMEC/REC2"/>
    <property type="match status" value="1"/>
</dbReference>
<keyword evidence="3 6" id="KW-0812">Transmembrane</keyword>
<feature type="transmembrane region" description="Helical" evidence="6">
    <location>
        <begin position="47"/>
        <end position="65"/>
    </location>
</feature>
<keyword evidence="4 6" id="KW-1133">Transmembrane helix</keyword>
<comment type="caution">
    <text evidence="8">The sequence shown here is derived from an EMBL/GenBank/DDBJ whole genome shotgun (WGS) entry which is preliminary data.</text>
</comment>
<dbReference type="InterPro" id="IPR025405">
    <property type="entry name" value="DUF4131"/>
</dbReference>
<dbReference type="eggNOG" id="COG2333">
    <property type="taxonomic scope" value="Bacteria"/>
</dbReference>
<protein>
    <submittedName>
        <fullName evidence="8">Predicted hydrolase of the metallo-beta-lactamase superfamily, clustered with KDO2-Lipid A biosynthesis genes</fullName>
    </submittedName>
</protein>
<gene>
    <name evidence="8" type="ORF">BN137_379</name>
</gene>
<dbReference type="SMART" id="SM00849">
    <property type="entry name" value="Lactamase_B"/>
    <property type="match status" value="1"/>
</dbReference>
<dbReference type="OrthoDB" id="9761531at2"/>
<evidence type="ECO:0000259" key="7">
    <source>
        <dbReference type="SMART" id="SM00849"/>
    </source>
</evidence>
<dbReference type="STRING" id="1073999.AFK62_07025"/>
<dbReference type="GO" id="GO:0016787">
    <property type="term" value="F:hydrolase activity"/>
    <property type="evidence" value="ECO:0007669"/>
    <property type="project" value="UniProtKB-KW"/>
</dbReference>
<feature type="transmembrane region" description="Helical" evidence="6">
    <location>
        <begin position="329"/>
        <end position="347"/>
    </location>
</feature>
<keyword evidence="2" id="KW-1003">Cell membrane</keyword>
<evidence type="ECO:0000256" key="3">
    <source>
        <dbReference type="ARBA" id="ARBA00022692"/>
    </source>
</evidence>
<proteinExistence type="predicted"/>
<dbReference type="InterPro" id="IPR036866">
    <property type="entry name" value="RibonucZ/Hydroxyglut_hydro"/>
</dbReference>
<accession>K8A651</accession>
<evidence type="ECO:0000256" key="2">
    <source>
        <dbReference type="ARBA" id="ARBA00022475"/>
    </source>
</evidence>
<feature type="domain" description="Metallo-beta-lactamase" evidence="7">
    <location>
        <begin position="506"/>
        <end position="687"/>
    </location>
</feature>
<dbReference type="PANTHER" id="PTHR30619:SF1">
    <property type="entry name" value="RECOMBINATION PROTEIN 2"/>
    <property type="match status" value="1"/>
</dbReference>
<dbReference type="AlphaFoldDB" id="K8A651"/>
<reference evidence="8" key="1">
    <citation type="submission" date="2012-07" db="EMBL/GenBank/DDBJ databases">
        <authorList>
            <person name="Cummings C."/>
        </authorList>
    </citation>
    <scope>NUCLEOTIDE SEQUENCE</scope>
    <source>
        <strain evidence="8">1330</strain>
    </source>
</reference>
<comment type="subcellular location">
    <subcellularLocation>
        <location evidence="1">Cell membrane</location>
        <topology evidence="1">Multi-pass membrane protein</topology>
    </subcellularLocation>
</comment>
<evidence type="ECO:0000256" key="4">
    <source>
        <dbReference type="ARBA" id="ARBA00022989"/>
    </source>
</evidence>
<organism evidence="8 9">
    <name type="scientific">Cronobacter condimenti 1330</name>
    <dbReference type="NCBI Taxonomy" id="1073999"/>
    <lineage>
        <taxon>Bacteria</taxon>
        <taxon>Pseudomonadati</taxon>
        <taxon>Pseudomonadota</taxon>
        <taxon>Gammaproteobacteria</taxon>
        <taxon>Enterobacterales</taxon>
        <taxon>Enterobacteriaceae</taxon>
        <taxon>Cronobacter</taxon>
    </lineage>
</organism>
<keyword evidence="8" id="KW-0378">Hydrolase</keyword>
<dbReference type="NCBIfam" id="TIGR00361">
    <property type="entry name" value="ComEC_Rec2"/>
    <property type="match status" value="1"/>
</dbReference>
<dbReference type="GO" id="GO:0005886">
    <property type="term" value="C:plasma membrane"/>
    <property type="evidence" value="ECO:0007669"/>
    <property type="project" value="UniProtKB-SubCell"/>
</dbReference>
<evidence type="ECO:0000256" key="5">
    <source>
        <dbReference type="ARBA" id="ARBA00023136"/>
    </source>
</evidence>
<dbReference type="EMBL" id="CAKW01000014">
    <property type="protein sequence ID" value="CCJ71044.1"/>
    <property type="molecule type" value="Genomic_DNA"/>
</dbReference>
<dbReference type="SUPFAM" id="SSF56281">
    <property type="entry name" value="Metallo-hydrolase/oxidoreductase"/>
    <property type="match status" value="1"/>
</dbReference>
<dbReference type="GO" id="GO:0030420">
    <property type="term" value="P:establishment of competence for transformation"/>
    <property type="evidence" value="ECO:0007669"/>
    <property type="project" value="InterPro"/>
</dbReference>
<dbReference type="Pfam" id="PF13567">
    <property type="entry name" value="DUF4131"/>
    <property type="match status" value="1"/>
</dbReference>
<name>K8A651_9ENTR</name>
<feature type="transmembrane region" description="Helical" evidence="6">
    <location>
        <begin position="256"/>
        <end position="275"/>
    </location>
</feature>
<evidence type="ECO:0000256" key="1">
    <source>
        <dbReference type="ARBA" id="ARBA00004651"/>
    </source>
</evidence>
<feature type="transmembrane region" description="Helical" evidence="6">
    <location>
        <begin position="305"/>
        <end position="323"/>
    </location>
</feature>
<keyword evidence="5 6" id="KW-0472">Membrane</keyword>
<feature type="transmembrane region" description="Helical" evidence="6">
    <location>
        <begin position="6"/>
        <end position="35"/>
    </location>
</feature>
<dbReference type="CDD" id="cd07731">
    <property type="entry name" value="ComA-like_MBL-fold"/>
    <property type="match status" value="1"/>
</dbReference>
<feature type="transmembrane region" description="Helical" evidence="6">
    <location>
        <begin position="387"/>
        <end position="410"/>
    </location>
</feature>
<sequence length="752" mass="84614">MISLPILSLCVIAGMAPLLFLPALLSVNQIVLLILLSSIVFFSRCRVVRYAALTTLFLCWGLLAARQALEPYTSLIGQTRQAEVIITGTDGATEHQVKILRVNGERLFPAPGVLLRDSYLVQPPCVGQHWLMTLRLRPVHGQLNDGGFDSQRYALAQHQPLTGRIVAAQLLSEGCSFRAHYLASVSQQLQHYVWHPVILALGFGERADLTKDIKSLLQETGTAHLMAISGLHIGFVGTLGWAFARLLQWLLPVRSIGYRFPLLMMVATAALYTWISGSNPPAVRTLVAMSVWCALRLNGRQWTAGQVWACCVAGILFVDPLAILSESLWLSAFAVAALIFWYQWVPLDMEGKWRHVVSLLHLQCGMTMLLLPLQLMLFHGLSMTSLLANLVAVPIVTFIAVPLTVAGMVLNLLRLTVLEQGMWLLADKTLGALFWFLRTLPSGWLSADQRYQWLALLPWPAVIAWKLRWYRYSTATCCISLGLLSWPFWQKSDEGTWRLHMLDIGHGLAIVIERHGKAILYDSGNAWADGDSARQTIIPWLRWHHLQPEGILISHEHLDHRGGLVSLTHAWPQAWVRSSLHWKDHLPCEKGMMWHWEGLEFTVHWPPAGYPEQGNNRSCVVKVNDGEHSVLLTGDIEASAELAMLKNQWQQLRADIIQVPHHGSRTSSTPTLLSVVGGKAALASVSRYNAWRLPSAKVVRRYKAQHYQWFDTAHTGQISVSFSSGQWKIMGLREQILPRWYHQWFGSPVEYR</sequence>
<dbReference type="Pfam" id="PF00753">
    <property type="entry name" value="Lactamase_B"/>
    <property type="match status" value="1"/>
</dbReference>
<dbReference type="Pfam" id="PF03772">
    <property type="entry name" value="Competence"/>
    <property type="match status" value="1"/>
</dbReference>
<dbReference type="NCBIfam" id="NF008580">
    <property type="entry name" value="PRK11539.1"/>
    <property type="match status" value="1"/>
</dbReference>
<dbReference type="InterPro" id="IPR001279">
    <property type="entry name" value="Metallo-B-lactamas"/>
</dbReference>
<dbReference type="RefSeq" id="WP_007664671.1">
    <property type="nucleotide sequence ID" value="NZ_CAKW01000014.1"/>
</dbReference>
<evidence type="ECO:0000313" key="8">
    <source>
        <dbReference type="EMBL" id="CCJ71044.1"/>
    </source>
</evidence>
<dbReference type="eggNOG" id="COG0658">
    <property type="taxonomic scope" value="Bacteria"/>
</dbReference>
<dbReference type="InterPro" id="IPR004797">
    <property type="entry name" value="Competence_ComEC/Rec2"/>
</dbReference>
<dbReference type="InterPro" id="IPR052159">
    <property type="entry name" value="Competence_DNA_uptake"/>
</dbReference>
<dbReference type="InterPro" id="IPR004477">
    <property type="entry name" value="ComEC_N"/>
</dbReference>
<evidence type="ECO:0000313" key="9">
    <source>
        <dbReference type="Proteomes" id="UP000009340"/>
    </source>
</evidence>
<evidence type="ECO:0000256" key="6">
    <source>
        <dbReference type="SAM" id="Phobius"/>
    </source>
</evidence>
<dbReference type="Gene3D" id="3.60.15.10">
    <property type="entry name" value="Ribonuclease Z/Hydroxyacylglutathione hydrolase-like"/>
    <property type="match status" value="1"/>
</dbReference>
<dbReference type="Proteomes" id="UP000009340">
    <property type="component" value="Unassembled WGS sequence"/>
</dbReference>
<dbReference type="NCBIfam" id="TIGR00360">
    <property type="entry name" value="ComEC_N-term"/>
    <property type="match status" value="1"/>
</dbReference>
<dbReference type="InterPro" id="IPR035681">
    <property type="entry name" value="ComA-like_MBL"/>
</dbReference>